<dbReference type="GO" id="GO:0006974">
    <property type="term" value="P:DNA damage response"/>
    <property type="evidence" value="ECO:0007669"/>
    <property type="project" value="TreeGrafter"/>
</dbReference>
<feature type="domain" description="PP4R3 EVH1-like" evidence="5">
    <location>
        <begin position="252"/>
        <end position="346"/>
    </location>
</feature>
<gene>
    <name evidence="6" type="ORF">GRF29_28g2759277</name>
</gene>
<feature type="compositionally biased region" description="Low complexity" evidence="3">
    <location>
        <begin position="981"/>
        <end position="1002"/>
    </location>
</feature>
<reference evidence="6 7" key="1">
    <citation type="submission" date="2021-02" db="EMBL/GenBank/DDBJ databases">
        <title>Genome assembly of Pseudopithomyces chartarum.</title>
        <authorList>
            <person name="Jauregui R."/>
            <person name="Singh J."/>
            <person name="Voisey C."/>
        </authorList>
    </citation>
    <scope>NUCLEOTIDE SEQUENCE [LARGE SCALE GENOMIC DNA]</scope>
    <source>
        <strain evidence="6 7">AGR01</strain>
    </source>
</reference>
<dbReference type="AlphaFoldDB" id="A0AAN6M576"/>
<comment type="subcellular location">
    <subcellularLocation>
        <location evidence="1">Nucleus</location>
    </subcellularLocation>
</comment>
<comment type="caution">
    <text evidence="6">The sequence shown here is derived from an EMBL/GenBank/DDBJ whole genome shotgun (WGS) entry which is preliminary data.</text>
</comment>
<feature type="compositionally biased region" description="Polar residues" evidence="3">
    <location>
        <begin position="1035"/>
        <end position="1045"/>
    </location>
</feature>
<organism evidence="6 7">
    <name type="scientific">Pseudopithomyces chartarum</name>
    <dbReference type="NCBI Taxonomy" id="1892770"/>
    <lineage>
        <taxon>Eukaryota</taxon>
        <taxon>Fungi</taxon>
        <taxon>Dikarya</taxon>
        <taxon>Ascomycota</taxon>
        <taxon>Pezizomycotina</taxon>
        <taxon>Dothideomycetes</taxon>
        <taxon>Pleosporomycetidae</taxon>
        <taxon>Pleosporales</taxon>
        <taxon>Massarineae</taxon>
        <taxon>Didymosphaeriaceae</taxon>
        <taxon>Pseudopithomyces</taxon>
    </lineage>
</organism>
<dbReference type="GO" id="GO:0072542">
    <property type="term" value="F:protein phosphatase activator activity"/>
    <property type="evidence" value="ECO:0007669"/>
    <property type="project" value="TreeGrafter"/>
</dbReference>
<dbReference type="EMBL" id="WVTA01000004">
    <property type="protein sequence ID" value="KAK3214331.1"/>
    <property type="molecule type" value="Genomic_DNA"/>
</dbReference>
<feature type="compositionally biased region" description="Basic and acidic residues" evidence="3">
    <location>
        <begin position="1003"/>
        <end position="1014"/>
    </location>
</feature>
<feature type="region of interest" description="Disordered" evidence="3">
    <location>
        <begin position="158"/>
        <end position="240"/>
    </location>
</feature>
<feature type="region of interest" description="Disordered" evidence="3">
    <location>
        <begin position="1"/>
        <end position="24"/>
    </location>
</feature>
<evidence type="ECO:0000256" key="1">
    <source>
        <dbReference type="ARBA" id="ARBA00004123"/>
    </source>
</evidence>
<dbReference type="Proteomes" id="UP001280581">
    <property type="component" value="Unassembled WGS sequence"/>
</dbReference>
<dbReference type="GO" id="GO:0005654">
    <property type="term" value="C:nucleoplasm"/>
    <property type="evidence" value="ECO:0007669"/>
    <property type="project" value="TreeGrafter"/>
</dbReference>
<dbReference type="Pfam" id="PF04802">
    <property type="entry name" value="PP4R3"/>
    <property type="match status" value="1"/>
</dbReference>
<feature type="domain" description="Serine/threonine-protein phosphatase 4 regulatory subunit 3-like central" evidence="4">
    <location>
        <begin position="380"/>
        <end position="885"/>
    </location>
</feature>
<evidence type="ECO:0000256" key="2">
    <source>
        <dbReference type="ARBA" id="ARBA00023242"/>
    </source>
</evidence>
<proteinExistence type="predicted"/>
<evidence type="ECO:0000313" key="6">
    <source>
        <dbReference type="EMBL" id="KAK3214331.1"/>
    </source>
</evidence>
<dbReference type="InterPro" id="IPR016024">
    <property type="entry name" value="ARM-type_fold"/>
</dbReference>
<accession>A0AAN6M576</accession>
<evidence type="ECO:0000259" key="5">
    <source>
        <dbReference type="Pfam" id="PF22972"/>
    </source>
</evidence>
<evidence type="ECO:0000313" key="7">
    <source>
        <dbReference type="Proteomes" id="UP001280581"/>
    </source>
</evidence>
<feature type="region of interest" description="Disordered" evidence="3">
    <location>
        <begin position="981"/>
        <end position="1084"/>
    </location>
</feature>
<feature type="compositionally biased region" description="Low complexity" evidence="3">
    <location>
        <begin position="158"/>
        <end position="173"/>
    </location>
</feature>
<dbReference type="PANTHER" id="PTHR23318">
    <property type="entry name" value="ATP SYNTHASE GAMMA-RELATED"/>
    <property type="match status" value="1"/>
</dbReference>
<dbReference type="SUPFAM" id="SSF50729">
    <property type="entry name" value="PH domain-like"/>
    <property type="match status" value="1"/>
</dbReference>
<dbReference type="InterPro" id="IPR051137">
    <property type="entry name" value="PP4R3-like"/>
</dbReference>
<dbReference type="InterPro" id="IPR006887">
    <property type="entry name" value="P4R3-like_central_dom"/>
</dbReference>
<dbReference type="Pfam" id="PF22972">
    <property type="entry name" value="EVH1_PP4R3"/>
    <property type="match status" value="1"/>
</dbReference>
<sequence length="1084" mass="121567">MPVRDGQQERREQLPWAGESGVHPGVKDIDAAPGQHAHTYRRRHSKQASLAMRRQTPHGCWCCVDGAPNSRQVILRQRRESALLWRLAACSRRDDVVLQGAPGLGLRHMTWPPPATPTPAPLLPSPSAVPYAARGGPANIRSPSAYWHPLRLQALPDATTTTPTDWSSPTLRPTRPRQPRRPSPAVCTIPARIAALPTRARAPLRRLQPPNRHPRATPRSGPPLSIASRSTPDPPTARLRRPLRPRTVLWGRVKVYELKNNDWFDRGTGFCRGVFVNDEAKILVASEDDPSRQLLETRISKDDGYQKQQDTLIVWTEQNGTDMALSFQEPEGCGSIWDFVNDMQSRLQERAAQDDGLSDEIGDNASPIMLPHPELGNLHEIENHMRAANSSPPGREALAKFVLANNYVPKLIPLVDMAEDLESASDLHRLCSIMKMLILLNDTAIIEFVVTDEIVLGVVGALEYDPDFPLHKANHRQYLSDESKFKEVVKIHDENIKRKIHYTYRLQYLKDVVLARILDDPTFSVLNSLIFFHQVDIVQHLQANQPFLKELFGIFGSAEQNLQRKKDAVLFIQQCTSIAKSLQAQSRAQLYQNFISNGLLEVIQYALKHQDASVRVAGTDILVSLIDHDALMVRSYIFKAIQEKTKPLTDTLIELLLIEVDLGVKSQMADAIKILLDPTANSASIEALGRSNGDFLAKVRNQLPPLAQTETFIQNFYDESARKLFQPLKDLDGRETMDNLSIQQINLYVHLVEVLCFFIRQHSYRSKYFILSEGLAARVAQLMACPEKHLKLTALKYFRSCIGLHDETHNRQIIQHQLFEPILKILFDNITRDNLLNSACLELFEFIKRENIKVLIQHLVETYREKLQSITYVDTFQSLIMRYDQMNEPVTTQELEASFTSVDSDTPARQQLMVNGGKWGVGLKEPDPDEEAYFNASDEEDELTTGVKSVNGVSSVRPLVNYPDDDEGEDEVDDLAAAAPSVLPQSVPTSTQEEESQSTSKSPPERLSEKRRREEDEDDELLLSISSSGSKRRASLNSNSSTGSLKSLRRKGPNLAAAKDNGGGPKKMSLSIPLKSGGEGTNGE</sequence>
<dbReference type="PANTHER" id="PTHR23318:SF0">
    <property type="entry name" value="SERINE_THREONINE-PROTEIN PHOSPHATASE 4 REGULATORY SUBUNIT 3"/>
    <property type="match status" value="1"/>
</dbReference>
<protein>
    <recommendedName>
        <fullName evidence="8">Serine/threonine-protein phosphatase 4 regulatory subunit 3-like central domain-containing protein</fullName>
    </recommendedName>
</protein>
<evidence type="ECO:0000256" key="3">
    <source>
        <dbReference type="SAM" id="MobiDB-lite"/>
    </source>
</evidence>
<keyword evidence="2" id="KW-0539">Nucleus</keyword>
<dbReference type="InterPro" id="IPR055236">
    <property type="entry name" value="EVH1_PP4R3"/>
</dbReference>
<evidence type="ECO:0008006" key="8">
    <source>
        <dbReference type="Google" id="ProtNLM"/>
    </source>
</evidence>
<dbReference type="InterPro" id="IPR011993">
    <property type="entry name" value="PH-like_dom_sf"/>
</dbReference>
<feature type="compositionally biased region" description="Low complexity" evidence="3">
    <location>
        <begin position="190"/>
        <end position="210"/>
    </location>
</feature>
<dbReference type="GO" id="GO:0030289">
    <property type="term" value="C:protein phosphatase 4 complex"/>
    <property type="evidence" value="ECO:0007669"/>
    <property type="project" value="TreeGrafter"/>
</dbReference>
<dbReference type="Gene3D" id="2.30.29.30">
    <property type="entry name" value="Pleckstrin-homology domain (PH domain)/Phosphotyrosine-binding domain (PTB)"/>
    <property type="match status" value="1"/>
</dbReference>
<feature type="compositionally biased region" description="Basic and acidic residues" evidence="3">
    <location>
        <begin position="1"/>
        <end position="13"/>
    </location>
</feature>
<dbReference type="SUPFAM" id="SSF48371">
    <property type="entry name" value="ARM repeat"/>
    <property type="match status" value="1"/>
</dbReference>
<keyword evidence="7" id="KW-1185">Reference proteome</keyword>
<name>A0AAN6M576_9PLEO</name>
<evidence type="ECO:0000259" key="4">
    <source>
        <dbReference type="Pfam" id="PF04802"/>
    </source>
</evidence>